<keyword evidence="5" id="KW-1185">Reference proteome</keyword>
<dbReference type="SUPFAM" id="SSF56815">
    <property type="entry name" value="Sec1/munc18-like (SM) proteins"/>
    <property type="match status" value="1"/>
</dbReference>
<name>A0AA35XEH6_GEOBA</name>
<dbReference type="InterPro" id="IPR043154">
    <property type="entry name" value="Sec-1-like_dom1"/>
</dbReference>
<accession>A0AA35XEH6</accession>
<gene>
    <name evidence="4" type="ORF">GBAR_LOCUS30439</name>
</gene>
<dbReference type="FunFam" id="3.40.50.2060:FF:000001">
    <property type="entry name" value="syntaxin-binding protein 1 isoform X2"/>
    <property type="match status" value="1"/>
</dbReference>
<organism evidence="4 5">
    <name type="scientific">Geodia barretti</name>
    <name type="common">Barrett's horny sponge</name>
    <dbReference type="NCBI Taxonomy" id="519541"/>
    <lineage>
        <taxon>Eukaryota</taxon>
        <taxon>Metazoa</taxon>
        <taxon>Porifera</taxon>
        <taxon>Demospongiae</taxon>
        <taxon>Heteroscleromorpha</taxon>
        <taxon>Tetractinellida</taxon>
        <taxon>Astrophorina</taxon>
        <taxon>Geodiidae</taxon>
        <taxon>Geodia</taxon>
    </lineage>
</organism>
<dbReference type="GO" id="GO:0016192">
    <property type="term" value="P:vesicle-mediated transport"/>
    <property type="evidence" value="ECO:0007669"/>
    <property type="project" value="InterPro"/>
</dbReference>
<comment type="similarity">
    <text evidence="1">Belongs to the STXBP/unc-18/SEC1 family.</text>
</comment>
<dbReference type="InterPro" id="IPR001619">
    <property type="entry name" value="Sec1-like"/>
</dbReference>
<dbReference type="EMBL" id="CASHTH010004308">
    <property type="protein sequence ID" value="CAI8055808.1"/>
    <property type="molecule type" value="Genomic_DNA"/>
</dbReference>
<comment type="caution">
    <text evidence="4">The sequence shown here is derived from an EMBL/GenBank/DDBJ whole genome shotgun (WGS) entry which is preliminary data.</text>
</comment>
<evidence type="ECO:0000313" key="5">
    <source>
        <dbReference type="Proteomes" id="UP001174909"/>
    </source>
</evidence>
<evidence type="ECO:0000313" key="4">
    <source>
        <dbReference type="EMBL" id="CAI8055808.1"/>
    </source>
</evidence>
<dbReference type="Proteomes" id="UP001174909">
    <property type="component" value="Unassembled WGS sequence"/>
</dbReference>
<evidence type="ECO:0000256" key="2">
    <source>
        <dbReference type="ARBA" id="ARBA00022448"/>
    </source>
</evidence>
<proteinExistence type="inferred from homology"/>
<dbReference type="Pfam" id="PF00995">
    <property type="entry name" value="Sec1"/>
    <property type="match status" value="1"/>
</dbReference>
<dbReference type="Gene3D" id="3.40.50.2060">
    <property type="match status" value="1"/>
</dbReference>
<evidence type="ECO:0000256" key="3">
    <source>
        <dbReference type="ARBA" id="ARBA00022927"/>
    </source>
</evidence>
<reference evidence="4" key="1">
    <citation type="submission" date="2023-03" db="EMBL/GenBank/DDBJ databases">
        <authorList>
            <person name="Steffen K."/>
            <person name="Cardenas P."/>
        </authorList>
    </citation>
    <scope>NUCLEOTIDE SEQUENCE</scope>
</reference>
<dbReference type="PANTHER" id="PTHR11679">
    <property type="entry name" value="VESICLE PROTEIN SORTING-ASSOCIATED"/>
    <property type="match status" value="1"/>
</dbReference>
<evidence type="ECO:0000256" key="1">
    <source>
        <dbReference type="ARBA" id="ARBA00009884"/>
    </source>
</evidence>
<sequence>MAALKDIVAKRFLDDILGSVCKPGQWKVLVLDHLSTRIMSACCKMQDVMTKGVTLVESLDKSRQPLAHMEAIYILVPSEKTVAKLIGDFEGAPTYKTAHVFFLEKCSTSLFSKLGSSKAAKSGFKLLSYHSARLFLCISIYFVVQ</sequence>
<dbReference type="AlphaFoldDB" id="A0AA35XEH6"/>
<keyword evidence="2" id="KW-0813">Transport</keyword>
<dbReference type="GO" id="GO:0015031">
    <property type="term" value="P:protein transport"/>
    <property type="evidence" value="ECO:0007669"/>
    <property type="project" value="UniProtKB-KW"/>
</dbReference>
<protein>
    <submittedName>
        <fullName evidence="4">Syntaxin-binding protein 2</fullName>
    </submittedName>
</protein>
<keyword evidence="3" id="KW-0653">Protein transport</keyword>
<dbReference type="InterPro" id="IPR036045">
    <property type="entry name" value="Sec1-like_sf"/>
</dbReference>